<dbReference type="EMBL" id="JAGZMZ010000013">
    <property type="protein sequence ID" value="MBS4884357.1"/>
    <property type="molecule type" value="Genomic_DNA"/>
</dbReference>
<evidence type="ECO:0000313" key="3">
    <source>
        <dbReference type="Proteomes" id="UP000284868"/>
    </source>
</evidence>
<sequence length="456" mass="49969">MAKKKKKVELSSEGKTELAKAIAEKSQNFAKTYARIEILVSRFFRWLSGWLDRLLFNQKHGKAVALILAILLYVTFNAADANIFETTKSAQELGNYKISQVISTQNYEVSGLPQSVKVTAIGDLSDIQGIKQRSGIRVVADMTNLTEGVHEVKFTTEGAPSQVDLVVEPSSAMVTIKKKSIRKFSVGFDYLNRNSMDPIYDLSAPEMEQGEVLVRASTDTLDKIAYVKALIKVNSGITSDFETKATVYAYDGNGKRMNVDIIPNKIPVKVKVTKPSKEVAVVLNPTGTIPNGKAIESYSIDYPKVTIFGNASLLEGIKELPITIPASTLTSDREITMPIILPNGVTKVSPKNIVNISIKLADMKTKDIDDVDIKISNATAGYTFYFENKDSTTVTLKGAESVIEAIKKEDLSVTADVSKINKEGVYEVPLLVSGKNRLASYELQNAVIKVRAVKAK</sequence>
<dbReference type="Gene3D" id="2.170.120.40">
    <property type="entry name" value="YbbR-like domain"/>
    <property type="match status" value="2"/>
</dbReference>
<comment type="caution">
    <text evidence="2">The sequence shown here is derived from an EMBL/GenBank/DDBJ whole genome shotgun (WGS) entry which is preliminary data.</text>
</comment>
<dbReference type="GeneID" id="92792393"/>
<dbReference type="AlphaFoldDB" id="A0A415P8T7"/>
<dbReference type="EMBL" id="QRPK01000040">
    <property type="protein sequence ID" value="RHM09108.1"/>
    <property type="molecule type" value="Genomic_DNA"/>
</dbReference>
<dbReference type="Proteomes" id="UP000284868">
    <property type="component" value="Unassembled WGS sequence"/>
</dbReference>
<evidence type="ECO:0008006" key="4">
    <source>
        <dbReference type="Google" id="ProtNLM"/>
    </source>
</evidence>
<protein>
    <recommendedName>
        <fullName evidence="4">YbbR-like domain-containing protein</fullName>
    </recommendedName>
</protein>
<reference evidence="2 3" key="1">
    <citation type="submission" date="2018-08" db="EMBL/GenBank/DDBJ databases">
        <title>A genome reference for cultivated species of the human gut microbiota.</title>
        <authorList>
            <person name="Zou Y."/>
            <person name="Xue W."/>
            <person name="Luo G."/>
        </authorList>
    </citation>
    <scope>NUCLEOTIDE SEQUENCE [LARGE SCALE GENOMIC DNA]</scope>
    <source>
        <strain evidence="2 3">AF35-6BH</strain>
    </source>
</reference>
<dbReference type="PANTHER" id="PTHR37804">
    <property type="entry name" value="CDAA REGULATORY PROTEIN CDAR"/>
    <property type="match status" value="1"/>
</dbReference>
<dbReference type="InterPro" id="IPR053154">
    <property type="entry name" value="c-di-AMP_regulator"/>
</dbReference>
<dbReference type="Gene3D" id="2.170.120.30">
    <property type="match status" value="2"/>
</dbReference>
<dbReference type="PANTHER" id="PTHR37804:SF1">
    <property type="entry name" value="CDAA REGULATORY PROTEIN CDAR"/>
    <property type="match status" value="1"/>
</dbReference>
<evidence type="ECO:0000313" key="1">
    <source>
        <dbReference type="EMBL" id="MBS4884357.1"/>
    </source>
</evidence>
<dbReference type="InterPro" id="IPR012505">
    <property type="entry name" value="YbbR"/>
</dbReference>
<evidence type="ECO:0000313" key="2">
    <source>
        <dbReference type="EMBL" id="RHM09108.1"/>
    </source>
</evidence>
<proteinExistence type="predicted"/>
<dbReference type="OrthoDB" id="1769748at2"/>
<dbReference type="Pfam" id="PF07949">
    <property type="entry name" value="YbbR"/>
    <property type="match status" value="3"/>
</dbReference>
<gene>
    <name evidence="2" type="ORF">DWZ83_07530</name>
    <name evidence="1" type="ORF">KHZ85_06285</name>
</gene>
<keyword evidence="3" id="KW-1185">Reference proteome</keyword>
<reference evidence="1" key="2">
    <citation type="submission" date="2021-02" db="EMBL/GenBank/DDBJ databases">
        <title>Infant gut strain persistence is associated with maternal origin, phylogeny, and functional potential including surface adhesion and iron acquisition.</title>
        <authorList>
            <person name="Lou Y.C."/>
        </authorList>
    </citation>
    <scope>NUCLEOTIDE SEQUENCE</scope>
    <source>
        <strain evidence="1">L3_108_103G1_dasL3_108_103G1_concoct_2</strain>
    </source>
</reference>
<name>A0A415P8T7_9FIRM</name>
<dbReference type="RefSeq" id="WP_004797398.1">
    <property type="nucleotide sequence ID" value="NZ_CABKNA010000019.1"/>
</dbReference>
<dbReference type="Proteomes" id="UP000753219">
    <property type="component" value="Unassembled WGS sequence"/>
</dbReference>
<accession>A0A415P8T7</accession>
<organism evidence="2 3">
    <name type="scientific">Amedibacillus dolichus</name>
    <dbReference type="NCBI Taxonomy" id="31971"/>
    <lineage>
        <taxon>Bacteria</taxon>
        <taxon>Bacillati</taxon>
        <taxon>Bacillota</taxon>
        <taxon>Erysipelotrichia</taxon>
        <taxon>Erysipelotrichales</taxon>
        <taxon>Erysipelotrichaceae</taxon>
        <taxon>Amedibacillus</taxon>
    </lineage>
</organism>